<dbReference type="PATRIC" id="fig|42234.21.peg.3122"/>
<dbReference type="Proteomes" id="UP000037151">
    <property type="component" value="Unassembled WGS sequence"/>
</dbReference>
<comment type="caution">
    <text evidence="1">The sequence shown here is derived from an EMBL/GenBank/DDBJ whole genome shotgun (WGS) entry which is preliminary data.</text>
</comment>
<gene>
    <name evidence="1" type="ORF">IQ63_15140</name>
</gene>
<evidence type="ECO:0000313" key="1">
    <source>
        <dbReference type="EMBL" id="KND35110.1"/>
    </source>
</evidence>
<protein>
    <recommendedName>
        <fullName evidence="3">AG1 protein</fullName>
    </recommendedName>
</protein>
<dbReference type="RefSeq" id="WP_050371140.1">
    <property type="nucleotide sequence ID" value="NZ_KQ257818.1"/>
</dbReference>
<sequence>MTWTEWERSKAAAGERQGAPPAGELIVYQDDLGAVGHDAYMLWDDLRTVADLQGAGADGSGNGSTARAATTLTSHGFTTGTGLTKTLEIWTSQAKSVLQACAHISNHLDYSKRLHKDEDAKIGAQVAATDGGALPVSELSKYFT</sequence>
<proteinExistence type="predicted"/>
<dbReference type="OrthoDB" id="4313158at2"/>
<evidence type="ECO:0008006" key="3">
    <source>
        <dbReference type="Google" id="ProtNLM"/>
    </source>
</evidence>
<accession>A0A0L0KBS8</accession>
<dbReference type="EMBL" id="JPPY01000099">
    <property type="protein sequence ID" value="KND35110.1"/>
    <property type="molecule type" value="Genomic_DNA"/>
</dbReference>
<reference evidence="2" key="1">
    <citation type="submission" date="2014-07" db="EMBL/GenBank/DDBJ databases">
        <title>Genome sequencing of plant-pathogenic Streptomyces species.</title>
        <authorList>
            <person name="Harrison J."/>
            <person name="Sapp M."/>
            <person name="Thwaites R."/>
            <person name="Studholme D.J."/>
        </authorList>
    </citation>
    <scope>NUCLEOTIDE SEQUENCE [LARGE SCALE GENOMIC DNA]</scope>
    <source>
        <strain evidence="2">NCPPB 4445</strain>
    </source>
</reference>
<organism evidence="1 2">
    <name type="scientific">Streptomyces acidiscabies</name>
    <dbReference type="NCBI Taxonomy" id="42234"/>
    <lineage>
        <taxon>Bacteria</taxon>
        <taxon>Bacillati</taxon>
        <taxon>Actinomycetota</taxon>
        <taxon>Actinomycetes</taxon>
        <taxon>Kitasatosporales</taxon>
        <taxon>Streptomycetaceae</taxon>
        <taxon>Streptomyces</taxon>
    </lineage>
</organism>
<dbReference type="AlphaFoldDB" id="A0A0L0KBS8"/>
<evidence type="ECO:0000313" key="2">
    <source>
        <dbReference type="Proteomes" id="UP000037151"/>
    </source>
</evidence>
<name>A0A0L0KBS8_9ACTN</name>